<protein>
    <submittedName>
        <fullName evidence="2">Uncharacterized protein</fullName>
    </submittedName>
</protein>
<dbReference type="Proteomes" id="UP000007266">
    <property type="component" value="Linkage group 3"/>
</dbReference>
<proteinExistence type="predicted"/>
<gene>
    <name evidence="2" type="primary">AUGUSTUS-3.0.2_03837</name>
    <name evidence="2" type="ORF">TcasGA2_TC003837</name>
</gene>
<evidence type="ECO:0000313" key="3">
    <source>
        <dbReference type="Proteomes" id="UP000007266"/>
    </source>
</evidence>
<evidence type="ECO:0000313" key="2">
    <source>
        <dbReference type="EMBL" id="EFA00931.2"/>
    </source>
</evidence>
<reference evidence="2 3" key="2">
    <citation type="journal article" date="2010" name="Nucleic Acids Res.">
        <title>BeetleBase in 2010: revisions to provide comprehensive genomic information for Tribolium castaneum.</title>
        <authorList>
            <person name="Kim H.S."/>
            <person name="Murphy T."/>
            <person name="Xia J."/>
            <person name="Caragea D."/>
            <person name="Park Y."/>
            <person name="Beeman R.W."/>
            <person name="Lorenzen M.D."/>
            <person name="Butcher S."/>
            <person name="Manak J.R."/>
            <person name="Brown S.J."/>
        </authorList>
    </citation>
    <scope>GENOME REANNOTATION</scope>
    <source>
        <strain evidence="2 3">Georgia GA2</strain>
    </source>
</reference>
<reference evidence="2 3" key="1">
    <citation type="journal article" date="2008" name="Nature">
        <title>The genome of the model beetle and pest Tribolium castaneum.</title>
        <authorList>
            <consortium name="Tribolium Genome Sequencing Consortium"/>
            <person name="Richards S."/>
            <person name="Gibbs R.A."/>
            <person name="Weinstock G.M."/>
            <person name="Brown S.J."/>
            <person name="Denell R."/>
            <person name="Beeman R.W."/>
            <person name="Gibbs R."/>
            <person name="Beeman R.W."/>
            <person name="Brown S.J."/>
            <person name="Bucher G."/>
            <person name="Friedrich M."/>
            <person name="Grimmelikhuijzen C.J."/>
            <person name="Klingler M."/>
            <person name="Lorenzen M."/>
            <person name="Richards S."/>
            <person name="Roth S."/>
            <person name="Schroder R."/>
            <person name="Tautz D."/>
            <person name="Zdobnov E.M."/>
            <person name="Muzny D."/>
            <person name="Gibbs R.A."/>
            <person name="Weinstock G.M."/>
            <person name="Attaway T."/>
            <person name="Bell S."/>
            <person name="Buhay C.J."/>
            <person name="Chandrabose M.N."/>
            <person name="Chavez D."/>
            <person name="Clerk-Blankenburg K.P."/>
            <person name="Cree A."/>
            <person name="Dao M."/>
            <person name="Davis C."/>
            <person name="Chacko J."/>
            <person name="Dinh H."/>
            <person name="Dugan-Rocha S."/>
            <person name="Fowler G."/>
            <person name="Garner T.T."/>
            <person name="Garnes J."/>
            <person name="Gnirke A."/>
            <person name="Hawes A."/>
            <person name="Hernandez J."/>
            <person name="Hines S."/>
            <person name="Holder M."/>
            <person name="Hume J."/>
            <person name="Jhangiani S.N."/>
            <person name="Joshi V."/>
            <person name="Khan Z.M."/>
            <person name="Jackson L."/>
            <person name="Kovar C."/>
            <person name="Kowis A."/>
            <person name="Lee S."/>
            <person name="Lewis L.R."/>
            <person name="Margolis J."/>
            <person name="Morgan M."/>
            <person name="Nazareth L.V."/>
            <person name="Nguyen N."/>
            <person name="Okwuonu G."/>
            <person name="Parker D."/>
            <person name="Richards S."/>
            <person name="Ruiz S.J."/>
            <person name="Santibanez J."/>
            <person name="Savard J."/>
            <person name="Scherer S.E."/>
            <person name="Schneider B."/>
            <person name="Sodergren E."/>
            <person name="Tautz D."/>
            <person name="Vattahil S."/>
            <person name="Villasana D."/>
            <person name="White C.S."/>
            <person name="Wright R."/>
            <person name="Park Y."/>
            <person name="Beeman R.W."/>
            <person name="Lord J."/>
            <person name="Oppert B."/>
            <person name="Lorenzen M."/>
            <person name="Brown S."/>
            <person name="Wang L."/>
            <person name="Savard J."/>
            <person name="Tautz D."/>
            <person name="Richards S."/>
            <person name="Weinstock G."/>
            <person name="Gibbs R.A."/>
            <person name="Liu Y."/>
            <person name="Worley K."/>
            <person name="Weinstock G."/>
            <person name="Elsik C.G."/>
            <person name="Reese J.T."/>
            <person name="Elhaik E."/>
            <person name="Landan G."/>
            <person name="Graur D."/>
            <person name="Arensburger P."/>
            <person name="Atkinson P."/>
            <person name="Beeman R.W."/>
            <person name="Beidler J."/>
            <person name="Brown S.J."/>
            <person name="Demuth J.P."/>
            <person name="Drury D.W."/>
            <person name="Du Y.Z."/>
            <person name="Fujiwara H."/>
            <person name="Lorenzen M."/>
            <person name="Maselli V."/>
            <person name="Osanai M."/>
            <person name="Park Y."/>
            <person name="Robertson H.M."/>
            <person name="Tu Z."/>
            <person name="Wang J.J."/>
            <person name="Wang S."/>
            <person name="Richards S."/>
            <person name="Song H."/>
            <person name="Zhang L."/>
            <person name="Sodergren E."/>
            <person name="Werner D."/>
            <person name="Stanke M."/>
            <person name="Morgenstern B."/>
            <person name="Solovyev V."/>
            <person name="Kosarev P."/>
            <person name="Brown G."/>
            <person name="Chen H.C."/>
            <person name="Ermolaeva O."/>
            <person name="Hlavina W."/>
            <person name="Kapustin Y."/>
            <person name="Kiryutin B."/>
            <person name="Kitts P."/>
            <person name="Maglott D."/>
            <person name="Pruitt K."/>
            <person name="Sapojnikov V."/>
            <person name="Souvorov A."/>
            <person name="Mackey A.J."/>
            <person name="Waterhouse R.M."/>
            <person name="Wyder S."/>
            <person name="Zdobnov E.M."/>
            <person name="Zdobnov E.M."/>
            <person name="Wyder S."/>
            <person name="Kriventseva E.V."/>
            <person name="Kadowaki T."/>
            <person name="Bork P."/>
            <person name="Aranda M."/>
            <person name="Bao R."/>
            <person name="Beermann A."/>
            <person name="Berns N."/>
            <person name="Bolognesi R."/>
            <person name="Bonneton F."/>
            <person name="Bopp D."/>
            <person name="Brown S.J."/>
            <person name="Bucher G."/>
            <person name="Butts T."/>
            <person name="Chaumot A."/>
            <person name="Denell R.E."/>
            <person name="Ferrier D.E."/>
            <person name="Friedrich M."/>
            <person name="Gordon C.M."/>
            <person name="Jindra M."/>
            <person name="Klingler M."/>
            <person name="Lan Q."/>
            <person name="Lattorff H.M."/>
            <person name="Laudet V."/>
            <person name="von Levetsow C."/>
            <person name="Liu Z."/>
            <person name="Lutz R."/>
            <person name="Lynch J.A."/>
            <person name="da Fonseca R.N."/>
            <person name="Posnien N."/>
            <person name="Reuter R."/>
            <person name="Roth S."/>
            <person name="Savard J."/>
            <person name="Schinko J.B."/>
            <person name="Schmitt C."/>
            <person name="Schoppmeier M."/>
            <person name="Schroder R."/>
            <person name="Shippy T.D."/>
            <person name="Simonnet F."/>
            <person name="Marques-Souza H."/>
            <person name="Tautz D."/>
            <person name="Tomoyasu Y."/>
            <person name="Trauner J."/>
            <person name="Van der Zee M."/>
            <person name="Vervoort M."/>
            <person name="Wittkopp N."/>
            <person name="Wimmer E.A."/>
            <person name="Yang X."/>
            <person name="Jones A.K."/>
            <person name="Sattelle D.B."/>
            <person name="Ebert P.R."/>
            <person name="Nelson D."/>
            <person name="Scott J.G."/>
            <person name="Beeman R.W."/>
            <person name="Muthukrishnan S."/>
            <person name="Kramer K.J."/>
            <person name="Arakane Y."/>
            <person name="Beeman R.W."/>
            <person name="Zhu Q."/>
            <person name="Hogenkamp D."/>
            <person name="Dixit R."/>
            <person name="Oppert B."/>
            <person name="Jiang H."/>
            <person name="Zou Z."/>
            <person name="Marshall J."/>
            <person name="Elpidina E."/>
            <person name="Vinokurov K."/>
            <person name="Oppert C."/>
            <person name="Zou Z."/>
            <person name="Evans J."/>
            <person name="Lu Z."/>
            <person name="Zhao P."/>
            <person name="Sumathipala N."/>
            <person name="Altincicek B."/>
            <person name="Vilcinskas A."/>
            <person name="Williams M."/>
            <person name="Hultmark D."/>
            <person name="Hetru C."/>
            <person name="Jiang H."/>
            <person name="Grimmelikhuijzen C.J."/>
            <person name="Hauser F."/>
            <person name="Cazzamali G."/>
            <person name="Williamson M."/>
            <person name="Park Y."/>
            <person name="Li B."/>
            <person name="Tanaka Y."/>
            <person name="Predel R."/>
            <person name="Neupert S."/>
            <person name="Schachtner J."/>
            <person name="Verleyen P."/>
            <person name="Raible F."/>
            <person name="Bork P."/>
            <person name="Friedrich M."/>
            <person name="Walden K.K."/>
            <person name="Robertson H.M."/>
            <person name="Angeli S."/>
            <person name="Foret S."/>
            <person name="Bucher G."/>
            <person name="Schuetz S."/>
            <person name="Maleszka R."/>
            <person name="Wimmer E.A."/>
            <person name="Beeman R.W."/>
            <person name="Lorenzen M."/>
            <person name="Tomoyasu Y."/>
            <person name="Miller S.C."/>
            <person name="Grossmann D."/>
            <person name="Bucher G."/>
        </authorList>
    </citation>
    <scope>NUCLEOTIDE SEQUENCE [LARGE SCALE GENOMIC DNA]</scope>
    <source>
        <strain evidence="2 3">Georgia GA2</strain>
    </source>
</reference>
<accession>D6WFJ5</accession>
<dbReference type="AlphaFoldDB" id="D6WFJ5"/>
<dbReference type="HOGENOM" id="CLU_1645910_0_0_1"/>
<dbReference type="EMBL" id="KQ971328">
    <property type="protein sequence ID" value="EFA00931.2"/>
    <property type="molecule type" value="Genomic_DNA"/>
</dbReference>
<feature type="coiled-coil region" evidence="1">
    <location>
        <begin position="96"/>
        <end position="130"/>
    </location>
</feature>
<name>D6WFJ5_TRICA</name>
<organism evidence="2 3">
    <name type="scientific">Tribolium castaneum</name>
    <name type="common">Red flour beetle</name>
    <dbReference type="NCBI Taxonomy" id="7070"/>
    <lineage>
        <taxon>Eukaryota</taxon>
        <taxon>Metazoa</taxon>
        <taxon>Ecdysozoa</taxon>
        <taxon>Arthropoda</taxon>
        <taxon>Hexapoda</taxon>
        <taxon>Insecta</taxon>
        <taxon>Pterygota</taxon>
        <taxon>Neoptera</taxon>
        <taxon>Endopterygota</taxon>
        <taxon>Coleoptera</taxon>
        <taxon>Polyphaga</taxon>
        <taxon>Cucujiformia</taxon>
        <taxon>Tenebrionidae</taxon>
        <taxon>Tenebrionidae incertae sedis</taxon>
        <taxon>Tribolium</taxon>
    </lineage>
</organism>
<dbReference type="InParanoid" id="D6WFJ5"/>
<keyword evidence="3" id="KW-1185">Reference proteome</keyword>
<sequence>MSQQSKPTEEKANDILSNKMIKQADAPKDIAFIQAEACSSSETEVKQPPQPEIILPNTVREEGTVDEEVRGQKRKVEEEGEVDERNEILAEELLHRNAEEELLKTKIDELKREQEKAKRTRLEVASILEDMVEEENRCNNLLKIINTYNFLVYSNT</sequence>
<keyword evidence="1" id="KW-0175">Coiled coil</keyword>
<evidence type="ECO:0000256" key="1">
    <source>
        <dbReference type="SAM" id="Coils"/>
    </source>
</evidence>